<reference evidence="1" key="1">
    <citation type="submission" date="2022-04" db="EMBL/GenBank/DDBJ databases">
        <title>Chromosome-scale genome assembly of Holotrichia oblita Faldermann.</title>
        <authorList>
            <person name="Rongchong L."/>
        </authorList>
    </citation>
    <scope>NUCLEOTIDE SEQUENCE</scope>
    <source>
        <strain evidence="1">81SQS9</strain>
    </source>
</reference>
<gene>
    <name evidence="1" type="ORF">MML48_2g00000594</name>
</gene>
<keyword evidence="2" id="KW-1185">Reference proteome</keyword>
<keyword evidence="1" id="KW-0804">Transcription</keyword>
<dbReference type="Proteomes" id="UP001056778">
    <property type="component" value="Chromosome 2"/>
</dbReference>
<keyword evidence="1" id="KW-0240">DNA-directed RNA polymerase</keyword>
<sequence length="112" mass="12704">MAGIGWLHLFLARNKSLSVRQAEGVSIASAEGMNKAEIDKYFKLLIEILTENDLLNKPPNIFNMDESGLHLNNDPGKVIAVKGVNKKQIWEDNMSIKMRRESAYINEELFID</sequence>
<proteinExistence type="predicted"/>
<evidence type="ECO:0000313" key="1">
    <source>
        <dbReference type="EMBL" id="KAI4466566.1"/>
    </source>
</evidence>
<organism evidence="1 2">
    <name type="scientific">Holotrichia oblita</name>
    <name type="common">Chafer beetle</name>
    <dbReference type="NCBI Taxonomy" id="644536"/>
    <lineage>
        <taxon>Eukaryota</taxon>
        <taxon>Metazoa</taxon>
        <taxon>Ecdysozoa</taxon>
        <taxon>Arthropoda</taxon>
        <taxon>Hexapoda</taxon>
        <taxon>Insecta</taxon>
        <taxon>Pterygota</taxon>
        <taxon>Neoptera</taxon>
        <taxon>Endopterygota</taxon>
        <taxon>Coleoptera</taxon>
        <taxon>Polyphaga</taxon>
        <taxon>Scarabaeiformia</taxon>
        <taxon>Scarabaeidae</taxon>
        <taxon>Melolonthinae</taxon>
        <taxon>Holotrichia</taxon>
    </lineage>
</organism>
<accession>A0ACB9TI74</accession>
<protein>
    <submittedName>
        <fullName evidence="1">Dna-directed rna polymerases i ii and iii subunit rpabc2</fullName>
    </submittedName>
</protein>
<name>A0ACB9TI74_HOLOL</name>
<dbReference type="EMBL" id="CM043016">
    <property type="protein sequence ID" value="KAI4466566.1"/>
    <property type="molecule type" value="Genomic_DNA"/>
</dbReference>
<evidence type="ECO:0000313" key="2">
    <source>
        <dbReference type="Proteomes" id="UP001056778"/>
    </source>
</evidence>
<comment type="caution">
    <text evidence="1">The sequence shown here is derived from an EMBL/GenBank/DDBJ whole genome shotgun (WGS) entry which is preliminary data.</text>
</comment>